<dbReference type="InterPro" id="IPR051933">
    <property type="entry name" value="Resuscitation_pf_RpfB"/>
</dbReference>
<dbReference type="GO" id="GO:0004553">
    <property type="term" value="F:hydrolase activity, hydrolyzing O-glycosyl compounds"/>
    <property type="evidence" value="ECO:0007669"/>
    <property type="project" value="InterPro"/>
</dbReference>
<dbReference type="PANTHER" id="PTHR39160">
    <property type="entry name" value="CELL WALL-BINDING PROTEIN YOCH"/>
    <property type="match status" value="1"/>
</dbReference>
<dbReference type="EMBL" id="MSZX01000010">
    <property type="protein sequence ID" value="OPA74624.1"/>
    <property type="molecule type" value="Genomic_DNA"/>
</dbReference>
<dbReference type="OrthoDB" id="9798935at2"/>
<evidence type="ECO:0000313" key="5">
    <source>
        <dbReference type="Proteomes" id="UP000190188"/>
    </source>
</evidence>
<dbReference type="AlphaFoldDB" id="A0A1T2X3Z9"/>
<evidence type="ECO:0000256" key="1">
    <source>
        <dbReference type="ARBA" id="ARBA00022729"/>
    </source>
</evidence>
<organism evidence="4 5">
    <name type="scientific">Paenibacillus selenitireducens</name>
    <dbReference type="NCBI Taxonomy" id="1324314"/>
    <lineage>
        <taxon>Bacteria</taxon>
        <taxon>Bacillati</taxon>
        <taxon>Bacillota</taxon>
        <taxon>Bacilli</taxon>
        <taxon>Bacillales</taxon>
        <taxon>Paenibacillaceae</taxon>
        <taxon>Paenibacillus</taxon>
    </lineage>
</organism>
<dbReference type="CDD" id="cd00118">
    <property type="entry name" value="LysM"/>
    <property type="match status" value="1"/>
</dbReference>
<comment type="caution">
    <text evidence="4">The sequence shown here is derived from an EMBL/GenBank/DDBJ whole genome shotgun (WGS) entry which is preliminary data.</text>
</comment>
<evidence type="ECO:0000313" key="4">
    <source>
        <dbReference type="EMBL" id="OPA74624.1"/>
    </source>
</evidence>
<dbReference type="PANTHER" id="PTHR39160:SF4">
    <property type="entry name" value="RESUSCITATION-PROMOTING FACTOR RPFB"/>
    <property type="match status" value="1"/>
</dbReference>
<keyword evidence="1 2" id="KW-0732">Signal</keyword>
<dbReference type="CDD" id="cd14667">
    <property type="entry name" value="3D_containing_proteins"/>
    <property type="match status" value="1"/>
</dbReference>
<evidence type="ECO:0000256" key="2">
    <source>
        <dbReference type="SAM" id="SignalP"/>
    </source>
</evidence>
<dbReference type="SUPFAM" id="SSF54106">
    <property type="entry name" value="LysM domain"/>
    <property type="match status" value="1"/>
</dbReference>
<dbReference type="Pfam" id="PF01476">
    <property type="entry name" value="LysM"/>
    <property type="match status" value="1"/>
</dbReference>
<keyword evidence="5" id="KW-1185">Reference proteome</keyword>
<dbReference type="InterPro" id="IPR036908">
    <property type="entry name" value="RlpA-like_sf"/>
</dbReference>
<dbReference type="SUPFAM" id="SSF50685">
    <property type="entry name" value="Barwin-like endoglucanases"/>
    <property type="match status" value="1"/>
</dbReference>
<dbReference type="InterPro" id="IPR018392">
    <property type="entry name" value="LysM"/>
</dbReference>
<proteinExistence type="predicted"/>
<gene>
    <name evidence="4" type="ORF">BVG16_22955</name>
</gene>
<feature type="signal peptide" evidence="2">
    <location>
        <begin position="1"/>
        <end position="27"/>
    </location>
</feature>
<evidence type="ECO:0000259" key="3">
    <source>
        <dbReference type="PROSITE" id="PS51782"/>
    </source>
</evidence>
<reference evidence="4 5" key="1">
    <citation type="submission" date="2017-01" db="EMBL/GenBank/DDBJ databases">
        <title>Genome analysis of Paenibacillus selenitrireducens ES3-24.</title>
        <authorList>
            <person name="Xu D."/>
            <person name="Yao R."/>
            <person name="Zheng S."/>
        </authorList>
    </citation>
    <scope>NUCLEOTIDE SEQUENCE [LARGE SCALE GENOMIC DNA]</scope>
    <source>
        <strain evidence="4 5">ES3-24</strain>
    </source>
</reference>
<dbReference type="Pfam" id="PF06725">
    <property type="entry name" value="3D"/>
    <property type="match status" value="1"/>
</dbReference>
<dbReference type="InterPro" id="IPR059180">
    <property type="entry name" value="3D_YorM"/>
</dbReference>
<dbReference type="InterPro" id="IPR010611">
    <property type="entry name" value="3D_dom"/>
</dbReference>
<dbReference type="Gene3D" id="2.40.40.10">
    <property type="entry name" value="RlpA-like domain"/>
    <property type="match status" value="1"/>
</dbReference>
<dbReference type="STRING" id="1324314.BVG16_22955"/>
<accession>A0A1T2X3Z9</accession>
<dbReference type="PROSITE" id="PS51782">
    <property type="entry name" value="LYSM"/>
    <property type="match status" value="1"/>
</dbReference>
<dbReference type="SMART" id="SM00257">
    <property type="entry name" value="LysM"/>
    <property type="match status" value="1"/>
</dbReference>
<dbReference type="Gene3D" id="3.10.350.10">
    <property type="entry name" value="LysM domain"/>
    <property type="match status" value="1"/>
</dbReference>
<dbReference type="GO" id="GO:0019867">
    <property type="term" value="C:outer membrane"/>
    <property type="evidence" value="ECO:0007669"/>
    <property type="project" value="InterPro"/>
</dbReference>
<name>A0A1T2X3Z9_9BACL</name>
<sequence length="243" mass="25664">MKFNLLQKLSVTFVAGFLAIQTAPAFAAAPYYAKDGDTFYKIAQQANMDVNTLMNANPTVNPLNIYQGLQIEMPEKTVKAASADTKMIETPVKTQDAAEAPAKSQAAQKAPAKKAAVTTNSVNADEKIINVAGNELNYKKAINVKATAYTAAASENGAWAGLDYFGNALSHGTIAVDPKMIPLGTKVFVTGYDFNGLPTGGFVGTAKDIGGSIKGNRIDIFVGTSQSNASKFGIQNVKVFILE</sequence>
<feature type="domain" description="LysM" evidence="3">
    <location>
        <begin position="29"/>
        <end position="73"/>
    </location>
</feature>
<dbReference type="InterPro" id="IPR036779">
    <property type="entry name" value="LysM_dom_sf"/>
</dbReference>
<dbReference type="GO" id="GO:0009254">
    <property type="term" value="P:peptidoglycan turnover"/>
    <property type="evidence" value="ECO:0007669"/>
    <property type="project" value="InterPro"/>
</dbReference>
<dbReference type="RefSeq" id="WP_078501538.1">
    <property type="nucleotide sequence ID" value="NZ_MSZX01000010.1"/>
</dbReference>
<feature type="chain" id="PRO_5012820535" description="LysM domain-containing protein" evidence="2">
    <location>
        <begin position="28"/>
        <end position="243"/>
    </location>
</feature>
<protein>
    <recommendedName>
        <fullName evidence="3">LysM domain-containing protein</fullName>
    </recommendedName>
</protein>
<dbReference type="Proteomes" id="UP000190188">
    <property type="component" value="Unassembled WGS sequence"/>
</dbReference>